<dbReference type="EC" id="6.3.4.15" evidence="3"/>
<dbReference type="Proteomes" id="UP000474296">
    <property type="component" value="Unassembled WGS sequence"/>
</dbReference>
<dbReference type="CDD" id="cd16442">
    <property type="entry name" value="BPL"/>
    <property type="match status" value="1"/>
</dbReference>
<sequence length="243" mass="27671">MHLIKLNAIDSTNSYLRKRYLDGDLQDFTVVSAAEQTSGRGQMGTVWESDPGKNLMLSVFKKIDCLAIEQQFYVSMASSLAVLKTLKKKQIPSLSVKWPNDILSDNRKICGVLIESIIRKQKLDAIIVGIGLNVNQTTFNKNFPASSLKNLTGVNYNLDEVLHDLLEEVKHYVSLLVESKLDEISQEYHQHLFRKEKPSTFKDQNDNLIMGFIKGVSNSGRLQVLLEDEVLKEFDMKEIKLMY</sequence>
<comment type="caution">
    <text evidence="3">The sequence shown here is derived from an EMBL/GenBank/DDBJ whole genome shotgun (WGS) entry which is preliminary data.</text>
</comment>
<dbReference type="RefSeq" id="WP_164033068.1">
    <property type="nucleotide sequence ID" value="NZ_JAABOQ010000005.1"/>
</dbReference>
<dbReference type="PANTHER" id="PTHR12835:SF5">
    <property type="entry name" value="BIOTIN--PROTEIN LIGASE"/>
    <property type="match status" value="1"/>
</dbReference>
<dbReference type="Gene3D" id="3.30.930.10">
    <property type="entry name" value="Bira Bifunctional Protein, Domain 2"/>
    <property type="match status" value="1"/>
</dbReference>
<dbReference type="GO" id="GO:0005737">
    <property type="term" value="C:cytoplasm"/>
    <property type="evidence" value="ECO:0007669"/>
    <property type="project" value="TreeGrafter"/>
</dbReference>
<evidence type="ECO:0000313" key="3">
    <source>
        <dbReference type="EMBL" id="NER18401.1"/>
    </source>
</evidence>
<dbReference type="EMBL" id="JAABOQ010000005">
    <property type="protein sequence ID" value="NER18401.1"/>
    <property type="molecule type" value="Genomic_DNA"/>
</dbReference>
<accession>A0A6M0CKJ2</accession>
<evidence type="ECO:0000313" key="4">
    <source>
        <dbReference type="Proteomes" id="UP000474296"/>
    </source>
</evidence>
<dbReference type="AlphaFoldDB" id="A0A6M0CKJ2"/>
<evidence type="ECO:0000256" key="1">
    <source>
        <dbReference type="ARBA" id="ARBA00022598"/>
    </source>
</evidence>
<dbReference type="InterPro" id="IPR004408">
    <property type="entry name" value="Biotin_CoA_COase_ligase"/>
</dbReference>
<dbReference type="Pfam" id="PF03099">
    <property type="entry name" value="BPL_LplA_LipB"/>
    <property type="match status" value="1"/>
</dbReference>
<dbReference type="InterPro" id="IPR004143">
    <property type="entry name" value="BPL_LPL_catalytic"/>
</dbReference>
<feature type="domain" description="BPL/LPL catalytic" evidence="2">
    <location>
        <begin position="1"/>
        <end position="177"/>
    </location>
</feature>
<dbReference type="SUPFAM" id="SSF55681">
    <property type="entry name" value="Class II aaRS and biotin synthetases"/>
    <property type="match status" value="1"/>
</dbReference>
<protein>
    <submittedName>
        <fullName evidence="3">Biotin--[acetyl-CoA-carboxylase] ligase</fullName>
        <ecNumber evidence="3">6.3.4.15</ecNumber>
    </submittedName>
</protein>
<evidence type="ECO:0000259" key="2">
    <source>
        <dbReference type="PROSITE" id="PS51733"/>
    </source>
</evidence>
<keyword evidence="1 3" id="KW-0436">Ligase</keyword>
<dbReference type="PROSITE" id="PS51733">
    <property type="entry name" value="BPL_LPL_CATALYTIC"/>
    <property type="match status" value="1"/>
</dbReference>
<gene>
    <name evidence="3" type="ORF">GWK10_14355</name>
</gene>
<dbReference type="NCBIfam" id="TIGR00121">
    <property type="entry name" value="birA_ligase"/>
    <property type="match status" value="1"/>
</dbReference>
<dbReference type="PANTHER" id="PTHR12835">
    <property type="entry name" value="BIOTIN PROTEIN LIGASE"/>
    <property type="match status" value="1"/>
</dbReference>
<dbReference type="InterPro" id="IPR045864">
    <property type="entry name" value="aa-tRNA-synth_II/BPL/LPL"/>
</dbReference>
<reference evidence="3 4" key="1">
    <citation type="submission" date="2020-01" db="EMBL/GenBank/DDBJ databases">
        <title>Spongiivirga citrea KCTC 32990T.</title>
        <authorList>
            <person name="Wang G."/>
        </authorList>
    </citation>
    <scope>NUCLEOTIDE SEQUENCE [LARGE SCALE GENOMIC DNA]</scope>
    <source>
        <strain evidence="3 4">KCTC 32990</strain>
    </source>
</reference>
<organism evidence="3 4">
    <name type="scientific">Spongiivirga citrea</name>
    <dbReference type="NCBI Taxonomy" id="1481457"/>
    <lineage>
        <taxon>Bacteria</taxon>
        <taxon>Pseudomonadati</taxon>
        <taxon>Bacteroidota</taxon>
        <taxon>Flavobacteriia</taxon>
        <taxon>Flavobacteriales</taxon>
        <taxon>Flavobacteriaceae</taxon>
        <taxon>Spongiivirga</taxon>
    </lineage>
</organism>
<keyword evidence="4" id="KW-1185">Reference proteome</keyword>
<name>A0A6M0CKJ2_9FLAO</name>
<proteinExistence type="predicted"/>
<dbReference type="GO" id="GO:0004077">
    <property type="term" value="F:biotin--[biotin carboxyl-carrier protein] ligase activity"/>
    <property type="evidence" value="ECO:0007669"/>
    <property type="project" value="UniProtKB-EC"/>
</dbReference>